<dbReference type="Gene3D" id="1.10.357.10">
    <property type="entry name" value="Tetracycline Repressor, domain 2"/>
    <property type="match status" value="1"/>
</dbReference>
<evidence type="ECO:0000259" key="5">
    <source>
        <dbReference type="PROSITE" id="PS50977"/>
    </source>
</evidence>
<dbReference type="Pfam" id="PF17932">
    <property type="entry name" value="TetR_C_24"/>
    <property type="match status" value="1"/>
</dbReference>
<organism evidence="6 7">
    <name type="scientific">Rhizobium wuzhouense</name>
    <dbReference type="NCBI Taxonomy" id="1986026"/>
    <lineage>
        <taxon>Bacteria</taxon>
        <taxon>Pseudomonadati</taxon>
        <taxon>Pseudomonadota</taxon>
        <taxon>Alphaproteobacteria</taxon>
        <taxon>Hyphomicrobiales</taxon>
        <taxon>Rhizobiaceae</taxon>
        <taxon>Rhizobium/Agrobacterium group</taxon>
        <taxon>Rhizobium</taxon>
    </lineage>
</organism>
<feature type="domain" description="HTH tetR-type" evidence="5">
    <location>
        <begin position="4"/>
        <end position="64"/>
    </location>
</feature>
<feature type="DNA-binding region" description="H-T-H motif" evidence="4">
    <location>
        <begin position="27"/>
        <end position="46"/>
    </location>
</feature>
<proteinExistence type="predicted"/>
<dbReference type="Pfam" id="PF00440">
    <property type="entry name" value="TetR_N"/>
    <property type="match status" value="1"/>
</dbReference>
<dbReference type="Proteomes" id="UP000247536">
    <property type="component" value="Unassembled WGS sequence"/>
</dbReference>
<evidence type="ECO:0000313" key="7">
    <source>
        <dbReference type="Proteomes" id="UP000247536"/>
    </source>
</evidence>
<dbReference type="InterPro" id="IPR050109">
    <property type="entry name" value="HTH-type_TetR-like_transc_reg"/>
</dbReference>
<accession>A0ABX5NRX2</accession>
<evidence type="ECO:0000256" key="2">
    <source>
        <dbReference type="ARBA" id="ARBA00023125"/>
    </source>
</evidence>
<keyword evidence="1" id="KW-0805">Transcription regulation</keyword>
<dbReference type="InterPro" id="IPR036271">
    <property type="entry name" value="Tet_transcr_reg_TetR-rel_C_sf"/>
</dbReference>
<dbReference type="EMBL" id="QJRY01000005">
    <property type="protein sequence ID" value="PYB72410.1"/>
    <property type="molecule type" value="Genomic_DNA"/>
</dbReference>
<dbReference type="PANTHER" id="PTHR30055">
    <property type="entry name" value="HTH-TYPE TRANSCRIPTIONAL REGULATOR RUTR"/>
    <property type="match status" value="1"/>
</dbReference>
<dbReference type="SUPFAM" id="SSF46689">
    <property type="entry name" value="Homeodomain-like"/>
    <property type="match status" value="1"/>
</dbReference>
<comment type="caution">
    <text evidence="6">The sequence shown here is derived from an EMBL/GenBank/DDBJ whole genome shotgun (WGS) entry which is preliminary data.</text>
</comment>
<dbReference type="PANTHER" id="PTHR30055:SF234">
    <property type="entry name" value="HTH-TYPE TRANSCRIPTIONAL REGULATOR BETI"/>
    <property type="match status" value="1"/>
</dbReference>
<dbReference type="PRINTS" id="PR00455">
    <property type="entry name" value="HTHTETR"/>
</dbReference>
<dbReference type="Gene3D" id="1.10.10.60">
    <property type="entry name" value="Homeodomain-like"/>
    <property type="match status" value="1"/>
</dbReference>
<gene>
    <name evidence="6" type="ORF">DMY87_14845</name>
</gene>
<dbReference type="InterPro" id="IPR009057">
    <property type="entry name" value="Homeodomain-like_sf"/>
</dbReference>
<evidence type="ECO:0000313" key="6">
    <source>
        <dbReference type="EMBL" id="PYB72410.1"/>
    </source>
</evidence>
<dbReference type="InterPro" id="IPR001647">
    <property type="entry name" value="HTH_TetR"/>
</dbReference>
<name>A0ABX5NRX2_9HYPH</name>
<reference evidence="6 7" key="1">
    <citation type="submission" date="2018-06" db="EMBL/GenBank/DDBJ databases">
        <title>Rhizobium wuzhouense sp. nov., isolated from roots of Oryza officinalis.</title>
        <authorList>
            <person name="Yuan T."/>
        </authorList>
    </citation>
    <scope>NUCLEOTIDE SEQUENCE [LARGE SCALE GENOMIC DNA]</scope>
    <source>
        <strain evidence="6 7">W44</strain>
    </source>
</reference>
<evidence type="ECO:0000256" key="1">
    <source>
        <dbReference type="ARBA" id="ARBA00023015"/>
    </source>
</evidence>
<dbReference type="RefSeq" id="WP_110792411.1">
    <property type="nucleotide sequence ID" value="NZ_QJRY01000005.1"/>
</dbReference>
<evidence type="ECO:0000256" key="3">
    <source>
        <dbReference type="ARBA" id="ARBA00023163"/>
    </source>
</evidence>
<keyword evidence="2 4" id="KW-0238">DNA-binding</keyword>
<evidence type="ECO:0000256" key="4">
    <source>
        <dbReference type="PROSITE-ProRule" id="PRU00335"/>
    </source>
</evidence>
<dbReference type="PROSITE" id="PS50977">
    <property type="entry name" value="HTH_TETR_2"/>
    <property type="match status" value="1"/>
</dbReference>
<dbReference type="SUPFAM" id="SSF48498">
    <property type="entry name" value="Tetracyclin repressor-like, C-terminal domain"/>
    <property type="match status" value="1"/>
</dbReference>
<dbReference type="InterPro" id="IPR041490">
    <property type="entry name" value="KstR2_TetR_C"/>
</dbReference>
<keyword evidence="7" id="KW-1185">Reference proteome</keyword>
<keyword evidence="3" id="KW-0804">Transcription</keyword>
<sequence>METADTRQEILIQASKLFKRLGYRATTTREIAKAVNIKQPSLFHHFPNKKAIVEEIFALSLNEAAIRIDEACRQPGSVSERLHQYLVWDFSSLHRMPMAMSAIYTGDALKSPELAELADKLKAFYRSLEDLIAQGIRSGEFVEIDPALGRLMVASITIAHLEYAEEAVIEDPDRLAREGADFVLRAFRRPEQA</sequence>
<protein>
    <recommendedName>
        <fullName evidence="5">HTH tetR-type domain-containing protein</fullName>
    </recommendedName>
</protein>